<dbReference type="Proteomes" id="UP001175211">
    <property type="component" value="Unassembled WGS sequence"/>
</dbReference>
<proteinExistence type="predicted"/>
<organism evidence="2 3">
    <name type="scientific">Armillaria tabescens</name>
    <name type="common">Ringless honey mushroom</name>
    <name type="synonym">Agaricus tabescens</name>
    <dbReference type="NCBI Taxonomy" id="1929756"/>
    <lineage>
        <taxon>Eukaryota</taxon>
        <taxon>Fungi</taxon>
        <taxon>Dikarya</taxon>
        <taxon>Basidiomycota</taxon>
        <taxon>Agaricomycotina</taxon>
        <taxon>Agaricomycetes</taxon>
        <taxon>Agaricomycetidae</taxon>
        <taxon>Agaricales</taxon>
        <taxon>Marasmiineae</taxon>
        <taxon>Physalacriaceae</taxon>
        <taxon>Desarmillaria</taxon>
    </lineage>
</organism>
<reference evidence="2" key="1">
    <citation type="submission" date="2023-06" db="EMBL/GenBank/DDBJ databases">
        <authorList>
            <consortium name="Lawrence Berkeley National Laboratory"/>
            <person name="Ahrendt S."/>
            <person name="Sahu N."/>
            <person name="Indic B."/>
            <person name="Wong-Bajracharya J."/>
            <person name="Merenyi Z."/>
            <person name="Ke H.-M."/>
            <person name="Monk M."/>
            <person name="Kocsube S."/>
            <person name="Drula E."/>
            <person name="Lipzen A."/>
            <person name="Balint B."/>
            <person name="Henrissat B."/>
            <person name="Andreopoulos B."/>
            <person name="Martin F.M."/>
            <person name="Harder C.B."/>
            <person name="Rigling D."/>
            <person name="Ford K.L."/>
            <person name="Foster G.D."/>
            <person name="Pangilinan J."/>
            <person name="Papanicolaou A."/>
            <person name="Barry K."/>
            <person name="LaButti K."/>
            <person name="Viragh M."/>
            <person name="Koriabine M."/>
            <person name="Yan M."/>
            <person name="Riley R."/>
            <person name="Champramary S."/>
            <person name="Plett K.L."/>
            <person name="Tsai I.J."/>
            <person name="Slot J."/>
            <person name="Sipos G."/>
            <person name="Plett J."/>
            <person name="Nagy L.G."/>
            <person name="Grigoriev I.V."/>
        </authorList>
    </citation>
    <scope>NUCLEOTIDE SEQUENCE</scope>
    <source>
        <strain evidence="2">CCBAS 213</strain>
    </source>
</reference>
<comment type="caution">
    <text evidence="2">The sequence shown here is derived from an EMBL/GenBank/DDBJ whole genome shotgun (WGS) entry which is preliminary data.</text>
</comment>
<dbReference type="RefSeq" id="XP_060326223.1">
    <property type="nucleotide sequence ID" value="XM_060474135.1"/>
</dbReference>
<protein>
    <submittedName>
        <fullName evidence="2">Uncharacterized protein</fullName>
    </submittedName>
</protein>
<dbReference type="EMBL" id="JAUEPS010000043">
    <property type="protein sequence ID" value="KAK0447808.1"/>
    <property type="molecule type" value="Genomic_DNA"/>
</dbReference>
<evidence type="ECO:0000256" key="1">
    <source>
        <dbReference type="SAM" id="MobiDB-lite"/>
    </source>
</evidence>
<keyword evidence="3" id="KW-1185">Reference proteome</keyword>
<evidence type="ECO:0000313" key="3">
    <source>
        <dbReference type="Proteomes" id="UP001175211"/>
    </source>
</evidence>
<gene>
    <name evidence="2" type="ORF">EV420DRAFT_1567720</name>
</gene>
<name>A0AA39JWC9_ARMTA</name>
<sequence>MSISSSSDSGFSSDQSECPLSSVSKYPPCGQDSVLWLFYRGKSLKPDPLRPNCGTFAQPPRKKVLMKAPDPSMRSMLIIPIPNWLKDMKDTEEHVLPLIPDSHLHALTRQASAMCRRYQNNSECHFGWRSCDTADTFPYEIHVARAVYTAHSVLLIATSPCMGTMQRFPMLSWATTHDSFFQSVWEDVLRESGFHLEFRPVWPVLYLQETSPSTHTTAPDVIISYRGVPLFIVEYVKADPSLLDKAIYPHLQHLMVSMQSSLAGRKELRPVFGLLIYEADVITVYGYIRDNKFYSKTTGKIDSPVFDLRKPFDVLALRMMISNSHSYAQKMSEAEIVSTKIRPIPCGSPGYNRAYLGPFAVLIDDQANRLHEADALQWMLSRRVRLTESIDSSNHGLSDSSISWVSLFVCCDIPTALDDDLILDCARCLTQRQNRALDQLKHDLLQLDNALYTHGLVSSSPPDTDRTALILDTQRAASFFASIQDTFGTEYIKEKPCPTRWSILLNSFLTAAWADIRAKGPNIVEFQCYPSWSMHRKVQINTIEDADPTPHQEITPDAAFIIKPDFVFGDAAFSKYTYEEQFEFSDELSVGADPSIYTGTTSHSQVPILIVEYVRDYSPQARKSHLVHLSMAMKSAMGLLHALVLPPIVLGLLVDGFRITVVCCSGSEAEDLVTELPEKYDFDLLKPIDVFRLRRCMRNVWKLAHEIERLDRAAHVQVEKSISSGAFPWWKASSDRHLGSTQTKDTIRGWCQDAASTM</sequence>
<accession>A0AA39JWC9</accession>
<dbReference type="GeneID" id="85357683"/>
<dbReference type="AlphaFoldDB" id="A0AA39JWC9"/>
<feature type="region of interest" description="Disordered" evidence="1">
    <location>
        <begin position="1"/>
        <end position="23"/>
    </location>
</feature>
<feature type="compositionally biased region" description="Low complexity" evidence="1">
    <location>
        <begin position="1"/>
        <end position="16"/>
    </location>
</feature>
<evidence type="ECO:0000313" key="2">
    <source>
        <dbReference type="EMBL" id="KAK0447808.1"/>
    </source>
</evidence>